<dbReference type="Proteomes" id="UP000786183">
    <property type="component" value="Unassembled WGS sequence"/>
</dbReference>
<accession>A0ABS7WTL9</accession>
<protein>
    <recommendedName>
        <fullName evidence="3">MCP-domain signal transduction protein</fullName>
    </recommendedName>
</protein>
<gene>
    <name evidence="1" type="ORF">AVCANL283_08410</name>
</gene>
<proteinExistence type="predicted"/>
<evidence type="ECO:0008006" key="3">
    <source>
        <dbReference type="Google" id="ProtNLM"/>
    </source>
</evidence>
<keyword evidence="2" id="KW-1185">Reference proteome</keyword>
<dbReference type="RefSeq" id="WP_224325576.1">
    <property type="nucleotide sequence ID" value="NZ_JACGBB010000033.1"/>
</dbReference>
<dbReference type="EMBL" id="JACGBB010000033">
    <property type="protein sequence ID" value="MBZ7988112.1"/>
    <property type="molecule type" value="Genomic_DNA"/>
</dbReference>
<name>A0ABS7WTL9_9BACT</name>
<sequence length="48" mass="5686">MIDEEKKVIADFLYDSIKESSEVLKDTNDSMRIVNKCSNHYEKIETIY</sequence>
<organism evidence="1 2">
    <name type="scientific">Campylobacter canadensis</name>
    <dbReference type="NCBI Taxonomy" id="449520"/>
    <lineage>
        <taxon>Bacteria</taxon>
        <taxon>Pseudomonadati</taxon>
        <taxon>Campylobacterota</taxon>
        <taxon>Epsilonproteobacteria</taxon>
        <taxon>Campylobacterales</taxon>
        <taxon>Campylobacteraceae</taxon>
        <taxon>Campylobacter</taxon>
    </lineage>
</organism>
<reference evidence="1 2" key="1">
    <citation type="submission" date="2020-07" db="EMBL/GenBank/DDBJ databases">
        <title>Transfer of Campylobacter canadensis to the novel genus Avispirillum gen. nov., that also includes two novel species recovered from migratory waterfowl: Avispirillum anseris sp. nov. and Avispirillum brantae sp. nov.</title>
        <authorList>
            <person name="Miller W.G."/>
            <person name="Chapman M.H."/>
            <person name="Yee E."/>
            <person name="Inglis G.D."/>
        </authorList>
    </citation>
    <scope>NUCLEOTIDE SEQUENCE [LARGE SCALE GENOMIC DNA]</scope>
    <source>
        <strain evidence="1 2">L283</strain>
    </source>
</reference>
<evidence type="ECO:0000313" key="1">
    <source>
        <dbReference type="EMBL" id="MBZ7988112.1"/>
    </source>
</evidence>
<comment type="caution">
    <text evidence="1">The sequence shown here is derived from an EMBL/GenBank/DDBJ whole genome shotgun (WGS) entry which is preliminary data.</text>
</comment>
<evidence type="ECO:0000313" key="2">
    <source>
        <dbReference type="Proteomes" id="UP000786183"/>
    </source>
</evidence>